<accession>A0A067M6L0</accession>
<proteinExistence type="inferred from homology"/>
<name>A0A067M6L0_BOTB1</name>
<organism evidence="3 4">
    <name type="scientific">Botryobasidium botryosum (strain FD-172 SS1)</name>
    <dbReference type="NCBI Taxonomy" id="930990"/>
    <lineage>
        <taxon>Eukaryota</taxon>
        <taxon>Fungi</taxon>
        <taxon>Dikarya</taxon>
        <taxon>Basidiomycota</taxon>
        <taxon>Agaricomycotina</taxon>
        <taxon>Agaricomycetes</taxon>
        <taxon>Cantharellales</taxon>
        <taxon>Botryobasidiaceae</taxon>
        <taxon>Botryobasidium</taxon>
    </lineage>
</organism>
<dbReference type="InterPro" id="IPR006722">
    <property type="entry name" value="Sedlin"/>
</dbReference>
<dbReference type="GO" id="GO:0006888">
    <property type="term" value="P:endoplasmic reticulum to Golgi vesicle-mediated transport"/>
    <property type="evidence" value="ECO:0007669"/>
    <property type="project" value="InterPro"/>
</dbReference>
<dbReference type="STRING" id="930990.A0A067M6L0"/>
<comment type="similarity">
    <text evidence="1">Belongs to the TRAPP small subunits family. Sedlin subfamily.</text>
</comment>
<dbReference type="Proteomes" id="UP000027195">
    <property type="component" value="Unassembled WGS sequence"/>
</dbReference>
<dbReference type="PANTHER" id="PTHR12403">
    <property type="entry name" value="TRAFFICKING PROTEIN PARTICLE COMPLEX SUBUNIT 2"/>
    <property type="match status" value="1"/>
</dbReference>
<dbReference type="GO" id="GO:0005737">
    <property type="term" value="C:cytoplasm"/>
    <property type="evidence" value="ECO:0007669"/>
    <property type="project" value="GOC"/>
</dbReference>
<dbReference type="OrthoDB" id="18320at2759"/>
<gene>
    <name evidence="3" type="ORF">BOTBODRAFT_59910</name>
</gene>
<dbReference type="SUPFAM" id="SSF64356">
    <property type="entry name" value="SNARE-like"/>
    <property type="match status" value="1"/>
</dbReference>
<dbReference type="CDD" id="cd14854">
    <property type="entry name" value="TRAPPC2L"/>
    <property type="match status" value="1"/>
</dbReference>
<sequence length="162" mass="17537">MAPPAALPPRIRAIAFITPSNAPILVRSYAHQNELQCHYIAHMSLDVIEERAPKATDCYLGHLYSMEDVAVYGYITATRVKIVIALALADAVVKDGDIIAIFKALHTAYYQSLANPFLQLSQPVGAEGQDYSLAVLAGGGKWKGLRMRVDAIRKAVGAADDD</sequence>
<evidence type="ECO:0000313" key="4">
    <source>
        <dbReference type="Proteomes" id="UP000027195"/>
    </source>
</evidence>
<dbReference type="HOGENOM" id="CLU_085828_2_1_1"/>
<dbReference type="Gene3D" id="3.30.450.70">
    <property type="match status" value="1"/>
</dbReference>
<dbReference type="InterPro" id="IPR011012">
    <property type="entry name" value="Longin-like_dom_sf"/>
</dbReference>
<dbReference type="InParanoid" id="A0A067M6L0"/>
<dbReference type="InterPro" id="IPR044760">
    <property type="entry name" value="TRAPPC2L"/>
</dbReference>
<protein>
    <recommendedName>
        <fullName evidence="2">Trafficking protein particle complex subunit 2-like protein</fullName>
    </recommendedName>
</protein>
<evidence type="ECO:0000256" key="2">
    <source>
        <dbReference type="ARBA" id="ARBA00024408"/>
    </source>
</evidence>
<dbReference type="EMBL" id="KL198105">
    <property type="protein sequence ID" value="KDQ07517.1"/>
    <property type="molecule type" value="Genomic_DNA"/>
</dbReference>
<keyword evidence="4" id="KW-1185">Reference proteome</keyword>
<dbReference type="Pfam" id="PF04628">
    <property type="entry name" value="Sedlin_N"/>
    <property type="match status" value="1"/>
</dbReference>
<evidence type="ECO:0000313" key="3">
    <source>
        <dbReference type="EMBL" id="KDQ07517.1"/>
    </source>
</evidence>
<reference evidence="4" key="1">
    <citation type="journal article" date="2014" name="Proc. Natl. Acad. Sci. U.S.A.">
        <title>Extensive sampling of basidiomycete genomes demonstrates inadequacy of the white-rot/brown-rot paradigm for wood decay fungi.</title>
        <authorList>
            <person name="Riley R."/>
            <person name="Salamov A.A."/>
            <person name="Brown D.W."/>
            <person name="Nagy L.G."/>
            <person name="Floudas D."/>
            <person name="Held B.W."/>
            <person name="Levasseur A."/>
            <person name="Lombard V."/>
            <person name="Morin E."/>
            <person name="Otillar R."/>
            <person name="Lindquist E.A."/>
            <person name="Sun H."/>
            <person name="LaButti K.M."/>
            <person name="Schmutz J."/>
            <person name="Jabbour D."/>
            <person name="Luo H."/>
            <person name="Baker S.E."/>
            <person name="Pisabarro A.G."/>
            <person name="Walton J.D."/>
            <person name="Blanchette R.A."/>
            <person name="Henrissat B."/>
            <person name="Martin F."/>
            <person name="Cullen D."/>
            <person name="Hibbett D.S."/>
            <person name="Grigoriev I.V."/>
        </authorList>
    </citation>
    <scope>NUCLEOTIDE SEQUENCE [LARGE SCALE GENOMIC DNA]</scope>
    <source>
        <strain evidence="4">FD-172 SS1</strain>
    </source>
</reference>
<evidence type="ECO:0000256" key="1">
    <source>
        <dbReference type="ARBA" id="ARBA00006626"/>
    </source>
</evidence>
<dbReference type="AlphaFoldDB" id="A0A067M6L0"/>